<feature type="transmembrane region" description="Helical" evidence="1">
    <location>
        <begin position="42"/>
        <end position="59"/>
    </location>
</feature>
<feature type="transmembrane region" description="Helical" evidence="1">
    <location>
        <begin position="92"/>
        <end position="114"/>
    </location>
</feature>
<evidence type="ECO:0000313" key="3">
    <source>
        <dbReference type="Proteomes" id="UP000248975"/>
    </source>
</evidence>
<comment type="caution">
    <text evidence="2">The sequence shown here is derived from an EMBL/GenBank/DDBJ whole genome shotgun (WGS) entry which is preliminary data.</text>
</comment>
<proteinExistence type="predicted"/>
<name>A0A2W5SD36_CERSP</name>
<feature type="transmembrane region" description="Helical" evidence="1">
    <location>
        <begin position="6"/>
        <end position="30"/>
    </location>
</feature>
<evidence type="ECO:0000313" key="2">
    <source>
        <dbReference type="EMBL" id="PZQ99816.1"/>
    </source>
</evidence>
<feature type="transmembrane region" description="Helical" evidence="1">
    <location>
        <begin position="134"/>
        <end position="154"/>
    </location>
</feature>
<dbReference type="EMBL" id="QFQS01000001">
    <property type="protein sequence ID" value="PZQ99816.1"/>
    <property type="molecule type" value="Genomic_DNA"/>
</dbReference>
<organism evidence="2 3">
    <name type="scientific">Cereibacter sphaeroides</name>
    <name type="common">Rhodobacter sphaeroides</name>
    <dbReference type="NCBI Taxonomy" id="1063"/>
    <lineage>
        <taxon>Bacteria</taxon>
        <taxon>Pseudomonadati</taxon>
        <taxon>Pseudomonadota</taxon>
        <taxon>Alphaproteobacteria</taxon>
        <taxon>Rhodobacterales</taxon>
        <taxon>Paracoccaceae</taxon>
        <taxon>Cereibacter</taxon>
    </lineage>
</organism>
<reference evidence="2 3" key="1">
    <citation type="submission" date="2017-08" db="EMBL/GenBank/DDBJ databases">
        <title>Infants hospitalized years apart are colonized by the same room-sourced microbial strains.</title>
        <authorList>
            <person name="Brooks B."/>
            <person name="Olm M.R."/>
            <person name="Firek B.A."/>
            <person name="Baker R."/>
            <person name="Thomas B.C."/>
            <person name="Morowitz M.J."/>
            <person name="Banfield J.F."/>
        </authorList>
    </citation>
    <scope>NUCLEOTIDE SEQUENCE [LARGE SCALE GENOMIC DNA]</scope>
    <source>
        <strain evidence="2">S2_003_000_R2_11</strain>
    </source>
</reference>
<keyword evidence="1" id="KW-0472">Membrane</keyword>
<gene>
    <name evidence="2" type="ORF">DI533_04005</name>
</gene>
<keyword evidence="1" id="KW-1133">Transmembrane helix</keyword>
<keyword evidence="1" id="KW-0812">Transmembrane</keyword>
<dbReference type="AlphaFoldDB" id="A0A2W5SD36"/>
<sequence length="163" mass="17462">MTYVGALTFIHTALSFVAIGYGILAVAALFHAERDLRWRRPFLITAILTSVTGYLFPFTGITPAFATGIVALIVLATVLIALRSLPAAWARWVYVGGMVISLYLLVFVLIAQAFLKLPALNRLAPTGTEPAFGIAQAIGLLVFVVIGITALRAYGRGSALVQR</sequence>
<feature type="transmembrane region" description="Helical" evidence="1">
    <location>
        <begin position="65"/>
        <end position="85"/>
    </location>
</feature>
<protein>
    <submittedName>
        <fullName evidence="2">Uncharacterized protein</fullName>
    </submittedName>
</protein>
<dbReference type="Proteomes" id="UP000248975">
    <property type="component" value="Unassembled WGS sequence"/>
</dbReference>
<evidence type="ECO:0000256" key="1">
    <source>
        <dbReference type="SAM" id="Phobius"/>
    </source>
</evidence>
<accession>A0A2W5SD36</accession>